<protein>
    <submittedName>
        <fullName evidence="1">FAD-dependent pyridine nucleotide-disulfide oxidoreductase</fullName>
    </submittedName>
</protein>
<dbReference type="Gene3D" id="3.30.390.30">
    <property type="match status" value="1"/>
</dbReference>
<dbReference type="Proteomes" id="UP000054870">
    <property type="component" value="Unassembled WGS sequence"/>
</dbReference>
<dbReference type="SUPFAM" id="SSF55424">
    <property type="entry name" value="FAD/NAD-linked reductases, dimerisation (C-terminal) domain"/>
    <property type="match status" value="1"/>
</dbReference>
<reference evidence="1" key="1">
    <citation type="submission" date="2016-01" db="EMBL/GenBank/DDBJ databases">
        <authorList>
            <person name="Peeters C."/>
        </authorList>
    </citation>
    <scope>NUCLEOTIDE SEQUENCE [LARGE SCALE GENOMIC DNA]</scope>
    <source>
        <strain evidence="1">LMG 29318</strain>
    </source>
</reference>
<dbReference type="InterPro" id="IPR016156">
    <property type="entry name" value="FAD/NAD-linked_Rdtase_dimer_sf"/>
</dbReference>
<proteinExistence type="predicted"/>
<evidence type="ECO:0000313" key="2">
    <source>
        <dbReference type="Proteomes" id="UP000054870"/>
    </source>
</evidence>
<keyword evidence="2" id="KW-1185">Reference proteome</keyword>
<sequence>MPPAILHAGRIPGRATTSVWNIGWSQSDKASLLREIFWGGERFPAVPFFWSQQYNTVIHYVGHAEHWDRVDVDGDPVKYDCTVIF</sequence>
<comment type="caution">
    <text evidence="1">The sequence shown here is derived from an EMBL/GenBank/DDBJ whole genome shotgun (WGS) entry which is preliminary data.</text>
</comment>
<organism evidence="1 2">
    <name type="scientific">Caballeronia catudaia</name>
    <dbReference type="NCBI Taxonomy" id="1777136"/>
    <lineage>
        <taxon>Bacteria</taxon>
        <taxon>Pseudomonadati</taxon>
        <taxon>Pseudomonadota</taxon>
        <taxon>Betaproteobacteria</taxon>
        <taxon>Burkholderiales</taxon>
        <taxon>Burkholderiaceae</taxon>
        <taxon>Caballeronia</taxon>
    </lineage>
</organism>
<name>A0A158DHB7_9BURK</name>
<accession>A0A158DHB7</accession>
<dbReference type="AlphaFoldDB" id="A0A158DHB7"/>
<dbReference type="EMBL" id="FCOF02000067">
    <property type="protein sequence ID" value="SAK93863.1"/>
    <property type="molecule type" value="Genomic_DNA"/>
</dbReference>
<evidence type="ECO:0000313" key="1">
    <source>
        <dbReference type="EMBL" id="SAK93863.1"/>
    </source>
</evidence>
<gene>
    <name evidence="1" type="ORF">AWB75_06732</name>
</gene>